<name>A0A4Y9YU62_9AGAM</name>
<dbReference type="AlphaFoldDB" id="A0A4Y9YU62"/>
<gene>
    <name evidence="1" type="ORF">EVG20_g5145</name>
</gene>
<evidence type="ECO:0000313" key="1">
    <source>
        <dbReference type="EMBL" id="TFY65945.1"/>
    </source>
</evidence>
<protein>
    <recommendedName>
        <fullName evidence="3">F-box domain-containing protein</fullName>
    </recommendedName>
</protein>
<accession>A0A4Y9YU62</accession>
<dbReference type="EMBL" id="SEOQ01000293">
    <property type="protein sequence ID" value="TFY65945.1"/>
    <property type="molecule type" value="Genomic_DNA"/>
</dbReference>
<dbReference type="OrthoDB" id="2858653at2759"/>
<dbReference type="SUPFAM" id="SSF52047">
    <property type="entry name" value="RNI-like"/>
    <property type="match status" value="1"/>
</dbReference>
<organism evidence="1 2">
    <name type="scientific">Dentipellis fragilis</name>
    <dbReference type="NCBI Taxonomy" id="205917"/>
    <lineage>
        <taxon>Eukaryota</taxon>
        <taxon>Fungi</taxon>
        <taxon>Dikarya</taxon>
        <taxon>Basidiomycota</taxon>
        <taxon>Agaricomycotina</taxon>
        <taxon>Agaricomycetes</taxon>
        <taxon>Russulales</taxon>
        <taxon>Hericiaceae</taxon>
        <taxon>Dentipellis</taxon>
    </lineage>
</organism>
<evidence type="ECO:0000313" key="2">
    <source>
        <dbReference type="Proteomes" id="UP000298327"/>
    </source>
</evidence>
<proteinExistence type="predicted"/>
<keyword evidence="2" id="KW-1185">Reference proteome</keyword>
<reference evidence="1 2" key="1">
    <citation type="submission" date="2019-02" db="EMBL/GenBank/DDBJ databases">
        <title>Genome sequencing of the rare red list fungi Dentipellis fragilis.</title>
        <authorList>
            <person name="Buettner E."/>
            <person name="Kellner H."/>
        </authorList>
    </citation>
    <scope>NUCLEOTIDE SEQUENCE [LARGE SCALE GENOMIC DNA]</scope>
    <source>
        <strain evidence="1 2">DSM 105465</strain>
    </source>
</reference>
<sequence length="400" mass="44912">MPVVSFPAEILWSISQNVVSPNDLRSLRATNKTLRAIATPSAFRSLSVRDWVKSAKGFIHILEDEALAPYVQEVIFQDASAEYDGFMTDQDDDGEFFSGNDDIEKTIETLQAAFSLLQRLPNLSTLRLVFYPIWIEEHDEDIYDISDELRTELAVLTGVAAASHSLNLHSLTFLNLTSFHNEVFEQPSFHSLFSSLQHLHITNKSVGYAHEGFNSLDPFVEFWERTIPQHFLLPASASAGSALTSLLLHSDEDVGLVPEFSFADLHYPLLTSLSLQRIFFHETTLTEEFILRHKDTLTRLELKECRIAMEEFAETPTEYWSAVYGHLADGLERLTDLAVVERADENGDTATPERPLRYAHLDPGYGFMPAFDVIPGEEGDAVALKEFRAVVAARGAIMGQ</sequence>
<comment type="caution">
    <text evidence="1">The sequence shown here is derived from an EMBL/GenBank/DDBJ whole genome shotgun (WGS) entry which is preliminary data.</text>
</comment>
<evidence type="ECO:0008006" key="3">
    <source>
        <dbReference type="Google" id="ProtNLM"/>
    </source>
</evidence>
<dbReference type="Proteomes" id="UP000298327">
    <property type="component" value="Unassembled WGS sequence"/>
</dbReference>
<dbReference type="PANTHER" id="PTHR42057">
    <property type="entry name" value="F-BOX DOMAIN PROTEIN (AFU_ORTHOLOGUE AFUA_4G00200)"/>
    <property type="match status" value="1"/>
</dbReference>
<dbReference type="PANTHER" id="PTHR42057:SF2">
    <property type="entry name" value="F-BOX DOMAIN PROTEIN (AFU_ORTHOLOGUE AFUA_4G00200)-RELATED"/>
    <property type="match status" value="1"/>
</dbReference>